<dbReference type="InterPro" id="IPR050807">
    <property type="entry name" value="TransReg_Diox_bact_type"/>
</dbReference>
<dbReference type="SMART" id="SM00530">
    <property type="entry name" value="HTH_XRE"/>
    <property type="match status" value="1"/>
</dbReference>
<dbReference type="InterPro" id="IPR014710">
    <property type="entry name" value="RmlC-like_jellyroll"/>
</dbReference>
<dbReference type="Proteomes" id="UP001597102">
    <property type="component" value="Unassembled WGS sequence"/>
</dbReference>
<keyword evidence="1" id="KW-0238">DNA-binding</keyword>
<evidence type="ECO:0000256" key="1">
    <source>
        <dbReference type="ARBA" id="ARBA00023125"/>
    </source>
</evidence>
<dbReference type="InterPro" id="IPR013096">
    <property type="entry name" value="Cupin_2"/>
</dbReference>
<name>A0ABW3J742_9HYPH</name>
<reference evidence="4" key="1">
    <citation type="journal article" date="2019" name="Int. J. Syst. Evol. Microbiol.">
        <title>The Global Catalogue of Microorganisms (GCM) 10K type strain sequencing project: providing services to taxonomists for standard genome sequencing and annotation.</title>
        <authorList>
            <consortium name="The Broad Institute Genomics Platform"/>
            <consortium name="The Broad Institute Genome Sequencing Center for Infectious Disease"/>
            <person name="Wu L."/>
            <person name="Ma J."/>
        </authorList>
    </citation>
    <scope>NUCLEOTIDE SEQUENCE [LARGE SCALE GENOMIC DNA]</scope>
    <source>
        <strain evidence="4">CCUG 61697</strain>
    </source>
</reference>
<comment type="caution">
    <text evidence="3">The sequence shown here is derived from an EMBL/GenBank/DDBJ whole genome shotgun (WGS) entry which is preliminary data.</text>
</comment>
<dbReference type="Pfam" id="PF01381">
    <property type="entry name" value="HTH_3"/>
    <property type="match status" value="1"/>
</dbReference>
<dbReference type="Pfam" id="PF07883">
    <property type="entry name" value="Cupin_2"/>
    <property type="match status" value="1"/>
</dbReference>
<gene>
    <name evidence="3" type="ORF">ACFQ2F_04030</name>
</gene>
<organism evidence="3 4">
    <name type="scientific">Methyloligella solikamskensis</name>
    <dbReference type="NCBI Taxonomy" id="1177756"/>
    <lineage>
        <taxon>Bacteria</taxon>
        <taxon>Pseudomonadati</taxon>
        <taxon>Pseudomonadota</taxon>
        <taxon>Alphaproteobacteria</taxon>
        <taxon>Hyphomicrobiales</taxon>
        <taxon>Hyphomicrobiaceae</taxon>
        <taxon>Methyloligella</taxon>
    </lineage>
</organism>
<dbReference type="RefSeq" id="WP_379086047.1">
    <property type="nucleotide sequence ID" value="NZ_JBHTJO010000001.1"/>
</dbReference>
<evidence type="ECO:0000313" key="4">
    <source>
        <dbReference type="Proteomes" id="UP001597102"/>
    </source>
</evidence>
<dbReference type="EMBL" id="JBHTJO010000001">
    <property type="protein sequence ID" value="MFD0986258.1"/>
    <property type="molecule type" value="Genomic_DNA"/>
</dbReference>
<dbReference type="CDD" id="cd02209">
    <property type="entry name" value="cupin_XRE_C"/>
    <property type="match status" value="1"/>
</dbReference>
<proteinExistence type="predicted"/>
<dbReference type="Gene3D" id="1.10.260.40">
    <property type="entry name" value="lambda repressor-like DNA-binding domains"/>
    <property type="match status" value="1"/>
</dbReference>
<dbReference type="InterPro" id="IPR001387">
    <property type="entry name" value="Cro/C1-type_HTH"/>
</dbReference>
<dbReference type="InterPro" id="IPR011051">
    <property type="entry name" value="RmlC_Cupin_sf"/>
</dbReference>
<dbReference type="Gene3D" id="2.60.120.10">
    <property type="entry name" value="Jelly Rolls"/>
    <property type="match status" value="1"/>
</dbReference>
<dbReference type="PROSITE" id="PS50943">
    <property type="entry name" value="HTH_CROC1"/>
    <property type="match status" value="1"/>
</dbReference>
<protein>
    <submittedName>
        <fullName evidence="3">Helix-turn-helix domain-containing protein</fullName>
    </submittedName>
</protein>
<evidence type="ECO:0000259" key="2">
    <source>
        <dbReference type="PROSITE" id="PS50943"/>
    </source>
</evidence>
<dbReference type="CDD" id="cd00093">
    <property type="entry name" value="HTH_XRE"/>
    <property type="match status" value="1"/>
</dbReference>
<dbReference type="SUPFAM" id="SSF51182">
    <property type="entry name" value="RmlC-like cupins"/>
    <property type="match status" value="1"/>
</dbReference>
<dbReference type="InterPro" id="IPR010982">
    <property type="entry name" value="Lambda_DNA-bd_dom_sf"/>
</dbReference>
<dbReference type="PANTHER" id="PTHR46797">
    <property type="entry name" value="HTH-TYPE TRANSCRIPTIONAL REGULATOR"/>
    <property type="match status" value="1"/>
</dbReference>
<keyword evidence="4" id="KW-1185">Reference proteome</keyword>
<feature type="domain" description="HTH cro/C1-type" evidence="2">
    <location>
        <begin position="39"/>
        <end position="93"/>
    </location>
</feature>
<sequence>MPDVFAGGASRQRSGLKIWVPEGGAEQRGRGKMNFGNKIRFTRRLRGLTLKEVAEAADCSESLLSKIENGHADPSLKTLQRLAVALGMSISQLFTEDSDEDLAVMSAAKRISFDAPQLGRGSRIEPLAPNAENQMLECRLLLLGADAAAPSAATQEGEQFGYVLEGEIELTVDGAPQRAVAGDSFHFRSERPHSWKILGGQDAKIIWITTPPKN</sequence>
<accession>A0ABW3J742</accession>
<dbReference type="PANTHER" id="PTHR46797:SF2">
    <property type="entry name" value="TRANSCRIPTIONAL REGULATOR"/>
    <property type="match status" value="1"/>
</dbReference>
<dbReference type="SUPFAM" id="SSF47413">
    <property type="entry name" value="lambda repressor-like DNA-binding domains"/>
    <property type="match status" value="1"/>
</dbReference>
<evidence type="ECO:0000313" key="3">
    <source>
        <dbReference type="EMBL" id="MFD0986258.1"/>
    </source>
</evidence>